<evidence type="ECO:0000259" key="3">
    <source>
        <dbReference type="SMART" id="SM00672"/>
    </source>
</evidence>
<protein>
    <submittedName>
        <fullName evidence="4">Related to capsular associated protein</fullName>
    </submittedName>
</protein>
<gene>
    <name evidence="4" type="ORF">PAC_08951</name>
</gene>
<sequence>MAANQHARRRSSSSTQSQYHHFRPNSNTISLGDHEDSKIPSINTILMRARRRMRSRQFLVLIALLIFAGFSILYLRTPPLPPDTKDLNPPISIPTKPQISSLGKPAIEEHKLTPPNLGSGHPIWQLVKNAEQDFEKKLEGQSKTLEQAVAEYRRRYGIPPPPNFDKWWDFAKERGVQLIDEYDSIYHSLTPFWGLKPSTIRARAREALGYDGNNLIGALIRNGEVKKINGGREWQEEATKGMMAKFIQYLPDMDLCFNIHDEPRVVVPSDDLSRLVSTAKDVRMPAANAVAKPRNSWSPKSSDLSDGLRFEDVKTTRFNIFAHQRTWTHSRMSCPVDSPARNLEDGPPEDNFDSYAVGELGFVYNQTAFSDICQSPSFGETYGFFDRPNAYNIVHDLFPIFSQSKISSYNDIVYPSPWYWYGKVPYNDNDDILWNEKEDKIYWRGSTTGGFSRDGGWRRQHRQHLVQKVNALDEAKILANRGAETSEDWQVKQVPRSDFKEIFDIYFSYVGQCDPGDCDAQKEFFEIKGQAKQKDAWKYKYLLDIDGNAFSGRFYAFLKSRSLVYKLAIFREWHDEWLKPWVHYIPLSLRGDEWVEAVRWFAGETSGKKEAERIALQGRDWADKVLRNEDLEVWFFRLLLEYGRLVDDDRETIGYTGA</sequence>
<evidence type="ECO:0000256" key="2">
    <source>
        <dbReference type="SAM" id="Phobius"/>
    </source>
</evidence>
<dbReference type="EMBL" id="FJOG01000013">
    <property type="protein sequence ID" value="CZR59059.1"/>
    <property type="molecule type" value="Genomic_DNA"/>
</dbReference>
<feature type="compositionally biased region" description="Basic residues" evidence="1">
    <location>
        <begin position="1"/>
        <end position="11"/>
    </location>
</feature>
<keyword evidence="2" id="KW-0472">Membrane</keyword>
<dbReference type="InterPro" id="IPR051091">
    <property type="entry name" value="O-Glucosyltr/Glycosyltrsf_90"/>
</dbReference>
<accession>A0A1L7X247</accession>
<dbReference type="InterPro" id="IPR006598">
    <property type="entry name" value="CAP10"/>
</dbReference>
<evidence type="ECO:0000313" key="4">
    <source>
        <dbReference type="EMBL" id="CZR59059.1"/>
    </source>
</evidence>
<dbReference type="PANTHER" id="PTHR12203">
    <property type="entry name" value="KDEL LYS-ASP-GLU-LEU CONTAINING - RELATED"/>
    <property type="match status" value="1"/>
</dbReference>
<dbReference type="PANTHER" id="PTHR12203:SF104">
    <property type="entry name" value="PROTEIN CAP1, PUTATIVE (AFU_ORTHOLOGUE AFUA_1G05595)-RELATED"/>
    <property type="match status" value="1"/>
</dbReference>
<feature type="compositionally biased region" description="Polar residues" evidence="1">
    <location>
        <begin position="15"/>
        <end position="30"/>
    </location>
</feature>
<keyword evidence="2" id="KW-0812">Transmembrane</keyword>
<dbReference type="OrthoDB" id="541052at2759"/>
<name>A0A1L7X247_9HELO</name>
<evidence type="ECO:0000313" key="5">
    <source>
        <dbReference type="Proteomes" id="UP000184330"/>
    </source>
</evidence>
<dbReference type="SMART" id="SM00672">
    <property type="entry name" value="CAP10"/>
    <property type="match status" value="1"/>
</dbReference>
<keyword evidence="5" id="KW-1185">Reference proteome</keyword>
<organism evidence="4 5">
    <name type="scientific">Phialocephala subalpina</name>
    <dbReference type="NCBI Taxonomy" id="576137"/>
    <lineage>
        <taxon>Eukaryota</taxon>
        <taxon>Fungi</taxon>
        <taxon>Dikarya</taxon>
        <taxon>Ascomycota</taxon>
        <taxon>Pezizomycotina</taxon>
        <taxon>Leotiomycetes</taxon>
        <taxon>Helotiales</taxon>
        <taxon>Mollisiaceae</taxon>
        <taxon>Phialocephala</taxon>
        <taxon>Phialocephala fortinii species complex</taxon>
    </lineage>
</organism>
<dbReference type="Proteomes" id="UP000184330">
    <property type="component" value="Unassembled WGS sequence"/>
</dbReference>
<feature type="transmembrane region" description="Helical" evidence="2">
    <location>
        <begin position="58"/>
        <end position="75"/>
    </location>
</feature>
<feature type="region of interest" description="Disordered" evidence="1">
    <location>
        <begin position="1"/>
        <end position="35"/>
    </location>
</feature>
<dbReference type="Pfam" id="PF05686">
    <property type="entry name" value="Glyco_transf_90"/>
    <property type="match status" value="1"/>
</dbReference>
<dbReference type="AlphaFoldDB" id="A0A1L7X247"/>
<reference evidence="4 5" key="1">
    <citation type="submission" date="2016-03" db="EMBL/GenBank/DDBJ databases">
        <authorList>
            <person name="Ploux O."/>
        </authorList>
    </citation>
    <scope>NUCLEOTIDE SEQUENCE [LARGE SCALE GENOMIC DNA]</scope>
    <source>
        <strain evidence="4 5">UAMH 11012</strain>
    </source>
</reference>
<proteinExistence type="predicted"/>
<feature type="domain" description="Glycosyl transferase CAP10" evidence="3">
    <location>
        <begin position="356"/>
        <end position="649"/>
    </location>
</feature>
<keyword evidence="2" id="KW-1133">Transmembrane helix</keyword>
<evidence type="ECO:0000256" key="1">
    <source>
        <dbReference type="SAM" id="MobiDB-lite"/>
    </source>
</evidence>